<dbReference type="Proteomes" id="UP000732377">
    <property type="component" value="Unassembled WGS sequence"/>
</dbReference>
<comment type="similarity">
    <text evidence="1">Belongs to the UPF0111 family.</text>
</comment>
<comment type="caution">
    <text evidence="2">The sequence shown here is derived from an EMBL/GenBank/DDBJ whole genome shotgun (WGS) entry which is preliminary data.</text>
</comment>
<dbReference type="AlphaFoldDB" id="A0A953IAH3"/>
<dbReference type="InterPro" id="IPR038078">
    <property type="entry name" value="PhoU-like_sf"/>
</dbReference>
<gene>
    <name evidence="2" type="ORF">CWE10_06020</name>
</gene>
<dbReference type="OMA" id="THAIFHQ"/>
<dbReference type="Pfam" id="PF01865">
    <property type="entry name" value="PhoU_div"/>
    <property type="match status" value="1"/>
</dbReference>
<reference evidence="2" key="1">
    <citation type="submission" date="2017-11" db="EMBL/GenBank/DDBJ databases">
        <title>Three new genomes from thermophilic consortium.</title>
        <authorList>
            <person name="Quaggio R."/>
            <person name="Amgarten D."/>
            <person name="Setubal J.C."/>
        </authorList>
    </citation>
    <scope>NUCLEOTIDE SEQUENCE</scope>
    <source>
        <strain evidence="2">ZCTH01-B2</strain>
    </source>
</reference>
<dbReference type="InterPro" id="IPR018445">
    <property type="entry name" value="Put_Phosphate_transp_reg"/>
</dbReference>
<protein>
    <submittedName>
        <fullName evidence="2">DUF47 domain-containing protein</fullName>
    </submittedName>
</protein>
<accession>A0A953IAH3</accession>
<evidence type="ECO:0000313" key="3">
    <source>
        <dbReference type="Proteomes" id="UP000732377"/>
    </source>
</evidence>
<dbReference type="RefSeq" id="WP_011194350.1">
    <property type="nucleotide sequence ID" value="NZ_JACSIR010000166.1"/>
</dbReference>
<dbReference type="InterPro" id="IPR052912">
    <property type="entry name" value="UPF0111_domain"/>
</dbReference>
<evidence type="ECO:0000313" key="2">
    <source>
        <dbReference type="EMBL" id="MBY6275769.1"/>
    </source>
</evidence>
<dbReference type="PANTHER" id="PTHR37298">
    <property type="entry name" value="UPF0111 PROTEIN YKAA"/>
    <property type="match status" value="1"/>
</dbReference>
<sequence>MIFISNRSQQFYQLLREATENAAEVAGLLGRLLEEPVHVGNLAPEIKQLESKGDDLTHRLFELIHKTFATPLERTDLATLGVAIDNVVDAMEAAAARVGIYRLSASDKHLRAFAQILRAQATELVAAIDLLAGGKLLEIQDRIRQINTLENHGDDELRLALSELYDRSASDPVLFITMKEIYEMLEQATDEVETVANVLEGVIMKRA</sequence>
<name>A0A953IAH3_SYMTR</name>
<proteinExistence type="inferred from homology"/>
<organism evidence="2 3">
    <name type="scientific">Symbiobacterium thermophilum</name>
    <dbReference type="NCBI Taxonomy" id="2734"/>
    <lineage>
        <taxon>Bacteria</taxon>
        <taxon>Bacillati</taxon>
        <taxon>Bacillota</taxon>
        <taxon>Clostridia</taxon>
        <taxon>Eubacteriales</taxon>
        <taxon>Symbiobacteriaceae</taxon>
        <taxon>Symbiobacterium</taxon>
    </lineage>
</organism>
<dbReference type="Gene3D" id="1.20.58.220">
    <property type="entry name" value="Phosphate transport system protein phou homolog 2, domain 2"/>
    <property type="match status" value="1"/>
</dbReference>
<dbReference type="EMBL" id="PIUK01000039">
    <property type="protein sequence ID" value="MBY6275769.1"/>
    <property type="molecule type" value="Genomic_DNA"/>
</dbReference>
<dbReference type="PANTHER" id="PTHR37298:SF1">
    <property type="entry name" value="UPF0111 PROTEIN YKAA"/>
    <property type="match status" value="1"/>
</dbReference>
<evidence type="ECO:0000256" key="1">
    <source>
        <dbReference type="ARBA" id="ARBA00008591"/>
    </source>
</evidence>